<dbReference type="Proteomes" id="UP000186336">
    <property type="component" value="Chromosome"/>
</dbReference>
<dbReference type="EMBL" id="CP019312">
    <property type="protein sequence ID" value="APX12435.1"/>
    <property type="molecule type" value="Genomic_DNA"/>
</dbReference>
<evidence type="ECO:0000313" key="1">
    <source>
        <dbReference type="EMBL" id="APX12435.1"/>
    </source>
</evidence>
<evidence type="ECO:0000313" key="2">
    <source>
        <dbReference type="Proteomes" id="UP000186336"/>
    </source>
</evidence>
<accession>A0A1P8MWI0</accession>
<sequence length="237" mass="26326">MATDEAFLKDRVDTLFGTTFNVRDGRVIPTTDDVALKDGAVKIEAAFLYADLGNSALLSKLCPWSTTAKIIRCFLDCSTRLIMKHGGAIRSFDGDRVMGVFVGDSKNSNASICGREIHWAVRKIIHPAAKKQFKSIRDNDIEIRHGVGIDVGEVRAVRSGIRNNNDLIWIGKAASFSAKLSDVRDTGYHTYISSRTFNKLSKPAKFDSDGDNMWTSVKFGFAGETETVYKSNHWKRP</sequence>
<gene>
    <name evidence="1" type="ORF">BWR18_12670</name>
</gene>
<dbReference type="SUPFAM" id="SSF55073">
    <property type="entry name" value="Nucleotide cyclase"/>
    <property type="match status" value="1"/>
</dbReference>
<dbReference type="RefSeq" id="WP_076628727.1">
    <property type="nucleotide sequence ID" value="NZ_CP019312.1"/>
</dbReference>
<dbReference type="KEGG" id="tom:BWR18_12670"/>
<dbReference type="AlphaFoldDB" id="A0A1P8MWI0"/>
<organism evidence="1 2">
    <name type="scientific">Tateyamaria omphalii</name>
    <dbReference type="NCBI Taxonomy" id="299262"/>
    <lineage>
        <taxon>Bacteria</taxon>
        <taxon>Pseudomonadati</taxon>
        <taxon>Pseudomonadota</taxon>
        <taxon>Alphaproteobacteria</taxon>
        <taxon>Rhodobacterales</taxon>
        <taxon>Roseobacteraceae</taxon>
        <taxon>Tateyamaria</taxon>
    </lineage>
</organism>
<proteinExistence type="predicted"/>
<dbReference type="STRING" id="299262.BWR18_12670"/>
<dbReference type="OrthoDB" id="9807521at2"/>
<name>A0A1P8MWI0_9RHOB</name>
<dbReference type="InterPro" id="IPR029787">
    <property type="entry name" value="Nucleotide_cyclase"/>
</dbReference>
<dbReference type="Gene3D" id="3.30.70.1230">
    <property type="entry name" value="Nucleotide cyclase"/>
    <property type="match status" value="1"/>
</dbReference>
<reference evidence="1 2" key="1">
    <citation type="submission" date="2017-01" db="EMBL/GenBank/DDBJ databases">
        <title>Complete genome of Tateyamaria omphalii DOK1-4 isolated from seawater in Dokdo.</title>
        <authorList>
            <person name="Kim J.H."/>
            <person name="Chi W.-J."/>
        </authorList>
    </citation>
    <scope>NUCLEOTIDE SEQUENCE [LARGE SCALE GENOMIC DNA]</scope>
    <source>
        <strain evidence="1 2">DOK1-4</strain>
    </source>
</reference>
<evidence type="ECO:0008006" key="3">
    <source>
        <dbReference type="Google" id="ProtNLM"/>
    </source>
</evidence>
<protein>
    <recommendedName>
        <fullName evidence="3">Adenylate/guanylate cyclase domain-containing protein</fullName>
    </recommendedName>
</protein>
<keyword evidence="2" id="KW-1185">Reference proteome</keyword>